<accession>A0A7V6TYV8</accession>
<dbReference type="AlphaFoldDB" id="A0A7V6TYV8"/>
<dbReference type="Proteomes" id="UP000551563">
    <property type="component" value="Unassembled WGS sequence"/>
</dbReference>
<organism evidence="1 2">
    <name type="scientific">Brucella intermedia</name>
    <dbReference type="NCBI Taxonomy" id="94625"/>
    <lineage>
        <taxon>Bacteria</taxon>
        <taxon>Pseudomonadati</taxon>
        <taxon>Pseudomonadota</taxon>
        <taxon>Alphaproteobacteria</taxon>
        <taxon>Hyphomicrobiales</taxon>
        <taxon>Brucellaceae</taxon>
        <taxon>Brucella/Ochrobactrum group</taxon>
        <taxon>Brucella</taxon>
    </lineage>
</organism>
<gene>
    <name evidence="1" type="ORF">GXX48_06525</name>
</gene>
<proteinExistence type="predicted"/>
<reference evidence="1 2" key="1">
    <citation type="journal article" date="2020" name="Biotechnol. Biofuels">
        <title>New insights from the biogas microbiome by comprehensive genome-resolved metagenomics of nearly 1600 species originating from multiple anaerobic digesters.</title>
        <authorList>
            <person name="Campanaro S."/>
            <person name="Treu L."/>
            <person name="Rodriguez-R L.M."/>
            <person name="Kovalovszki A."/>
            <person name="Ziels R.M."/>
            <person name="Maus I."/>
            <person name="Zhu X."/>
            <person name="Kougias P.G."/>
            <person name="Basile A."/>
            <person name="Luo G."/>
            <person name="Schluter A."/>
            <person name="Konstantinidis K.T."/>
            <person name="Angelidaki I."/>
        </authorList>
    </citation>
    <scope>NUCLEOTIDE SEQUENCE [LARGE SCALE GENOMIC DNA]</scope>
    <source>
        <strain evidence="1">AS04akNAM_66</strain>
    </source>
</reference>
<evidence type="ECO:0000313" key="1">
    <source>
        <dbReference type="EMBL" id="HHV67283.1"/>
    </source>
</evidence>
<dbReference type="EMBL" id="DUMN01000192">
    <property type="protein sequence ID" value="HHV67283.1"/>
    <property type="molecule type" value="Genomic_DNA"/>
</dbReference>
<sequence>MKRPRWLRKSDIARMEGMAPEDAMTELTRLHDDHKAKARDYRLTNPEKIAAYRSRYNKRHKKRIAAKDKARFQALKLDVERYARRRELERLRDKNRPERARDPIKRNERERRYRQRCKTLNMARNKPLELRKAIQSLLPGYLPPHARMDVIGAVIADALDRKIEFRKLPEAVKSHVSAYNHQFDYFKTISIDAPIAGTDGLTRADLLDSEVMHF</sequence>
<name>A0A7V6TYV8_9HYPH</name>
<protein>
    <submittedName>
        <fullName evidence="1">Uncharacterized protein</fullName>
    </submittedName>
</protein>
<comment type="caution">
    <text evidence="1">The sequence shown here is derived from an EMBL/GenBank/DDBJ whole genome shotgun (WGS) entry which is preliminary data.</text>
</comment>
<evidence type="ECO:0000313" key="2">
    <source>
        <dbReference type="Proteomes" id="UP000551563"/>
    </source>
</evidence>